<sequence>MFPVTSQDRILSVLDIVGTIGHFWGYLTALVTWSCTVETLYDGFAVGAVLLVSCIFLTVFEVYVPVHVHFLRRIVSDENNWFKKVDSLEFKGVSKMKTVVYACLGVLSCLEPNEVWLAALS</sequence>
<evidence type="ECO:0000256" key="1">
    <source>
        <dbReference type="SAM" id="Phobius"/>
    </source>
</evidence>
<name>A0A914XRZ7_9BILA</name>
<feature type="transmembrane region" description="Helical" evidence="1">
    <location>
        <begin position="44"/>
        <end position="64"/>
    </location>
</feature>
<evidence type="ECO:0000313" key="3">
    <source>
        <dbReference type="WBParaSite" id="PSAMB.scaffold986size37625.g10392.t1"/>
    </source>
</evidence>
<keyword evidence="1" id="KW-0812">Transmembrane</keyword>
<dbReference type="WBParaSite" id="PSAMB.scaffold986size37625.g10392.t1">
    <property type="protein sequence ID" value="PSAMB.scaffold986size37625.g10392.t1"/>
    <property type="gene ID" value="PSAMB.scaffold986size37625.g10392"/>
</dbReference>
<accession>A0A914XRZ7</accession>
<keyword evidence="2" id="KW-1185">Reference proteome</keyword>
<organism evidence="2 3">
    <name type="scientific">Plectus sambesii</name>
    <dbReference type="NCBI Taxonomy" id="2011161"/>
    <lineage>
        <taxon>Eukaryota</taxon>
        <taxon>Metazoa</taxon>
        <taxon>Ecdysozoa</taxon>
        <taxon>Nematoda</taxon>
        <taxon>Chromadorea</taxon>
        <taxon>Plectida</taxon>
        <taxon>Plectina</taxon>
        <taxon>Plectoidea</taxon>
        <taxon>Plectidae</taxon>
        <taxon>Plectus</taxon>
    </lineage>
</organism>
<proteinExistence type="predicted"/>
<dbReference type="Proteomes" id="UP000887566">
    <property type="component" value="Unplaced"/>
</dbReference>
<feature type="transmembrane region" description="Helical" evidence="1">
    <location>
        <begin position="12"/>
        <end position="32"/>
    </location>
</feature>
<keyword evidence="1" id="KW-1133">Transmembrane helix</keyword>
<reference evidence="3" key="1">
    <citation type="submission" date="2022-11" db="UniProtKB">
        <authorList>
            <consortium name="WormBaseParasite"/>
        </authorList>
    </citation>
    <scope>IDENTIFICATION</scope>
</reference>
<keyword evidence="1" id="KW-0472">Membrane</keyword>
<evidence type="ECO:0000313" key="2">
    <source>
        <dbReference type="Proteomes" id="UP000887566"/>
    </source>
</evidence>
<protein>
    <submittedName>
        <fullName evidence="3">Uncharacterized protein</fullName>
    </submittedName>
</protein>
<dbReference type="AlphaFoldDB" id="A0A914XRZ7"/>